<proteinExistence type="inferred from homology"/>
<dbReference type="InterPro" id="IPR025110">
    <property type="entry name" value="AMP-bd_C"/>
</dbReference>
<dbReference type="Gene3D" id="3.30.300.30">
    <property type="match status" value="1"/>
</dbReference>
<gene>
    <name evidence="4" type="ORF">Thimo_0883</name>
</gene>
<dbReference type="PANTHER" id="PTHR43201:SF8">
    <property type="entry name" value="ACYL-COA SYNTHETASE FAMILY MEMBER 3"/>
    <property type="match status" value="1"/>
</dbReference>
<name>L0GV61_9GAMM</name>
<dbReference type="EMBL" id="CP003051">
    <property type="protein sequence ID" value="AGA89717.1"/>
    <property type="molecule type" value="Genomic_DNA"/>
</dbReference>
<dbReference type="InterPro" id="IPR042099">
    <property type="entry name" value="ANL_N_sf"/>
</dbReference>
<dbReference type="AlphaFoldDB" id="L0GV61"/>
<dbReference type="Proteomes" id="UP000010816">
    <property type="component" value="Chromosome"/>
</dbReference>
<dbReference type="PATRIC" id="fig|765912.4.peg.861"/>
<dbReference type="Pfam" id="PF13193">
    <property type="entry name" value="AMP-binding_C"/>
    <property type="match status" value="1"/>
</dbReference>
<dbReference type="SUPFAM" id="SSF56801">
    <property type="entry name" value="Acetyl-CoA synthetase-like"/>
    <property type="match status" value="1"/>
</dbReference>
<reference evidence="4 5" key="1">
    <citation type="submission" date="2011-09" db="EMBL/GenBank/DDBJ databases">
        <title>Complete sequence of chromosome of Thioflavicoccus mobilis 8321.</title>
        <authorList>
            <consortium name="US DOE Joint Genome Institute"/>
            <person name="Lucas S."/>
            <person name="Han J."/>
            <person name="Lapidus A."/>
            <person name="Cheng J.-F."/>
            <person name="Goodwin L."/>
            <person name="Pitluck S."/>
            <person name="Peters L."/>
            <person name="Ovchinnikova G."/>
            <person name="Lu M."/>
            <person name="Detter J.C."/>
            <person name="Han C."/>
            <person name="Tapia R."/>
            <person name="Land M."/>
            <person name="Hauser L."/>
            <person name="Kyrpides N."/>
            <person name="Ivanova N."/>
            <person name="Pagani I."/>
            <person name="Vogl K."/>
            <person name="Liu Z."/>
            <person name="Imhoff J."/>
            <person name="Thiel V."/>
            <person name="Frigaard N.-U."/>
            <person name="Bryant D."/>
            <person name="Woyke T."/>
        </authorList>
    </citation>
    <scope>NUCLEOTIDE SEQUENCE [LARGE SCALE GENOMIC DNA]</scope>
    <source>
        <strain evidence="4 5">8321</strain>
    </source>
</reference>
<dbReference type="PANTHER" id="PTHR43201">
    <property type="entry name" value="ACYL-COA SYNTHETASE"/>
    <property type="match status" value="1"/>
</dbReference>
<dbReference type="GO" id="GO:0006631">
    <property type="term" value="P:fatty acid metabolic process"/>
    <property type="evidence" value="ECO:0007669"/>
    <property type="project" value="TreeGrafter"/>
</dbReference>
<dbReference type="KEGG" id="tmb:Thimo_0883"/>
<dbReference type="OrthoDB" id="9803968at2"/>
<evidence type="ECO:0000259" key="3">
    <source>
        <dbReference type="Pfam" id="PF13193"/>
    </source>
</evidence>
<dbReference type="Pfam" id="PF00501">
    <property type="entry name" value="AMP-binding"/>
    <property type="match status" value="1"/>
</dbReference>
<keyword evidence="4" id="KW-0436">Ligase</keyword>
<dbReference type="RefSeq" id="WP_015279863.1">
    <property type="nucleotide sequence ID" value="NC_019940.1"/>
</dbReference>
<dbReference type="GO" id="GO:0031956">
    <property type="term" value="F:medium-chain fatty acid-CoA ligase activity"/>
    <property type="evidence" value="ECO:0007669"/>
    <property type="project" value="TreeGrafter"/>
</dbReference>
<comment type="similarity">
    <text evidence="1">Belongs to the ATP-dependent AMP-binding enzyme family.</text>
</comment>
<keyword evidence="5" id="KW-1185">Reference proteome</keyword>
<feature type="domain" description="AMP-binding enzyme C-terminal" evidence="3">
    <location>
        <begin position="374"/>
        <end position="444"/>
    </location>
</feature>
<accession>L0GV61</accession>
<evidence type="ECO:0000259" key="2">
    <source>
        <dbReference type="Pfam" id="PF00501"/>
    </source>
</evidence>
<dbReference type="HOGENOM" id="CLU_000022_59_0_6"/>
<evidence type="ECO:0000313" key="5">
    <source>
        <dbReference type="Proteomes" id="UP000010816"/>
    </source>
</evidence>
<dbReference type="InterPro" id="IPR045851">
    <property type="entry name" value="AMP-bd_C_sf"/>
</dbReference>
<feature type="domain" description="AMP-dependent synthetase/ligase" evidence="2">
    <location>
        <begin position="8"/>
        <end position="321"/>
    </location>
</feature>
<protein>
    <submittedName>
        <fullName evidence="4">Acyl-CoA synthetase (AMP-forming)/AMP-acid ligase II</fullName>
    </submittedName>
</protein>
<evidence type="ECO:0000313" key="4">
    <source>
        <dbReference type="EMBL" id="AGA89717.1"/>
    </source>
</evidence>
<dbReference type="STRING" id="765912.Thimo_0883"/>
<dbReference type="Gene3D" id="3.40.50.12780">
    <property type="entry name" value="N-terminal domain of ligase-like"/>
    <property type="match status" value="1"/>
</dbReference>
<dbReference type="InterPro" id="IPR000873">
    <property type="entry name" value="AMP-dep_synth/lig_dom"/>
</dbReference>
<dbReference type="eggNOG" id="COG0318">
    <property type="taxonomic scope" value="Bacteria"/>
</dbReference>
<sequence length="458" mass="47885">MSDAPWQRGAATAVIDGDACWDYETLAARVAERTVRLHEQGLAAGQVVLVPDHPGTDLLVMQHALWRLRAALLPIGPTDDPPRRAALIEQAGVEWQWTPTESGEGQLVPTGRASAATAAALPSPLAAVIETSGSSGTARAALLTQAAVLVACRLSNAHLGLGAGDRWLCCLPRHHVGGLSIGWRCALAGATVVTQAGFEAAAVQEALGRHRITHVSLVPPMLARLLALGAPPPPALRVVLIGGQALHGALAEAALAAGWPLRVTYGMTETCSQIATSGVLARAPEPGVIAPPLPGVEIDCPPAGATPGRLRVRGPILMAGYATPERRPGVGLDADGWLATSDLAVRTETGALRVLGRADDALVIGGHNVFPLQVEGRLLHAPGVSAACVVGLSEPVWGHSLAAAYAGPCEGTALERWCREHLSSPERPRRLLRLERLPLLPSGKYDRARIRQLLGERE</sequence>
<organism evidence="4 5">
    <name type="scientific">Thioflavicoccus mobilis 8321</name>
    <dbReference type="NCBI Taxonomy" id="765912"/>
    <lineage>
        <taxon>Bacteria</taxon>
        <taxon>Pseudomonadati</taxon>
        <taxon>Pseudomonadota</taxon>
        <taxon>Gammaproteobacteria</taxon>
        <taxon>Chromatiales</taxon>
        <taxon>Chromatiaceae</taxon>
        <taxon>Thioflavicoccus</taxon>
    </lineage>
</organism>
<evidence type="ECO:0000256" key="1">
    <source>
        <dbReference type="ARBA" id="ARBA00006432"/>
    </source>
</evidence>